<protein>
    <submittedName>
        <fullName evidence="1">Uncharacterized protein</fullName>
    </submittedName>
</protein>
<gene>
    <name evidence="1" type="ORF">ACFOZ9_08340</name>
</gene>
<evidence type="ECO:0000313" key="1">
    <source>
        <dbReference type="EMBL" id="MFC4426222.1"/>
    </source>
</evidence>
<dbReference type="RefSeq" id="WP_380038454.1">
    <property type="nucleotide sequence ID" value="NZ_JBHSEH010000006.1"/>
</dbReference>
<name>A0ABV8XNT7_9DEIO</name>
<comment type="caution">
    <text evidence="1">The sequence shown here is derived from an EMBL/GenBank/DDBJ whole genome shotgun (WGS) entry which is preliminary data.</text>
</comment>
<dbReference type="Proteomes" id="UP001595998">
    <property type="component" value="Unassembled WGS sequence"/>
</dbReference>
<keyword evidence="2" id="KW-1185">Reference proteome</keyword>
<evidence type="ECO:0000313" key="2">
    <source>
        <dbReference type="Proteomes" id="UP001595998"/>
    </source>
</evidence>
<proteinExistence type="predicted"/>
<organism evidence="1 2">
    <name type="scientific">Deinococcus navajonensis</name>
    <dbReference type="NCBI Taxonomy" id="309884"/>
    <lineage>
        <taxon>Bacteria</taxon>
        <taxon>Thermotogati</taxon>
        <taxon>Deinococcota</taxon>
        <taxon>Deinococci</taxon>
        <taxon>Deinococcales</taxon>
        <taxon>Deinococcaceae</taxon>
        <taxon>Deinococcus</taxon>
    </lineage>
</organism>
<accession>A0ABV8XNT7</accession>
<sequence length="64" mass="6997">MDDFALEVAREARALRLNALNLENADPQKLQTFARQVLEGLAARGLVAGEEQIGCHAAPRWSGH</sequence>
<dbReference type="EMBL" id="JBHSEH010000006">
    <property type="protein sequence ID" value="MFC4426222.1"/>
    <property type="molecule type" value="Genomic_DNA"/>
</dbReference>
<reference evidence="2" key="1">
    <citation type="journal article" date="2019" name="Int. J. Syst. Evol. Microbiol.">
        <title>The Global Catalogue of Microorganisms (GCM) 10K type strain sequencing project: providing services to taxonomists for standard genome sequencing and annotation.</title>
        <authorList>
            <consortium name="The Broad Institute Genomics Platform"/>
            <consortium name="The Broad Institute Genome Sequencing Center for Infectious Disease"/>
            <person name="Wu L."/>
            <person name="Ma J."/>
        </authorList>
    </citation>
    <scope>NUCLEOTIDE SEQUENCE [LARGE SCALE GENOMIC DNA]</scope>
    <source>
        <strain evidence="2">CCUG 56029</strain>
    </source>
</reference>